<evidence type="ECO:0000256" key="1">
    <source>
        <dbReference type="ARBA" id="ARBA00023015"/>
    </source>
</evidence>
<keyword evidence="3" id="KW-0804">Transcription</keyword>
<dbReference type="PRINTS" id="PR00034">
    <property type="entry name" value="HTHCRP"/>
</dbReference>
<protein>
    <submittedName>
        <fullName evidence="6">Crp/Fnr family transcriptional regulator</fullName>
    </submittedName>
</protein>
<organism evidence="6 7">
    <name type="scientific">Defluviitalea saccharophila</name>
    <dbReference type="NCBI Taxonomy" id="879970"/>
    <lineage>
        <taxon>Bacteria</taxon>
        <taxon>Bacillati</taxon>
        <taxon>Bacillota</taxon>
        <taxon>Clostridia</taxon>
        <taxon>Lachnospirales</taxon>
        <taxon>Defluviitaleaceae</taxon>
        <taxon>Defluviitalea</taxon>
    </lineage>
</organism>
<feature type="domain" description="Cyclic nucleotide-binding" evidence="4">
    <location>
        <begin position="22"/>
        <end position="142"/>
    </location>
</feature>
<dbReference type="Pfam" id="PF00027">
    <property type="entry name" value="cNMP_binding"/>
    <property type="match status" value="1"/>
</dbReference>
<dbReference type="RefSeq" id="WP_341877953.1">
    <property type="nucleotide sequence ID" value="NZ_CP121687.1"/>
</dbReference>
<dbReference type="InterPro" id="IPR000595">
    <property type="entry name" value="cNMP-bd_dom"/>
</dbReference>
<dbReference type="PROSITE" id="PS51063">
    <property type="entry name" value="HTH_CRP_2"/>
    <property type="match status" value="1"/>
</dbReference>
<evidence type="ECO:0000259" key="4">
    <source>
        <dbReference type="PROSITE" id="PS50042"/>
    </source>
</evidence>
<dbReference type="InterPro" id="IPR036388">
    <property type="entry name" value="WH-like_DNA-bd_sf"/>
</dbReference>
<dbReference type="Gene3D" id="2.60.120.10">
    <property type="entry name" value="Jelly Rolls"/>
    <property type="match status" value="1"/>
</dbReference>
<dbReference type="CDD" id="cd00092">
    <property type="entry name" value="HTH_CRP"/>
    <property type="match status" value="1"/>
</dbReference>
<dbReference type="InterPro" id="IPR050397">
    <property type="entry name" value="Env_Response_Regulators"/>
</dbReference>
<dbReference type="Gene3D" id="1.10.10.10">
    <property type="entry name" value="Winged helix-like DNA-binding domain superfamily/Winged helix DNA-binding domain"/>
    <property type="match status" value="1"/>
</dbReference>
<keyword evidence="1" id="KW-0805">Transcription regulation</keyword>
<dbReference type="InterPro" id="IPR036390">
    <property type="entry name" value="WH_DNA-bd_sf"/>
</dbReference>
<dbReference type="PANTHER" id="PTHR24567">
    <property type="entry name" value="CRP FAMILY TRANSCRIPTIONAL REGULATORY PROTEIN"/>
    <property type="match status" value="1"/>
</dbReference>
<evidence type="ECO:0000256" key="3">
    <source>
        <dbReference type="ARBA" id="ARBA00023163"/>
    </source>
</evidence>
<dbReference type="InterPro" id="IPR012318">
    <property type="entry name" value="HTH_CRP"/>
</dbReference>
<keyword evidence="7" id="KW-1185">Reference proteome</keyword>
<dbReference type="InterPro" id="IPR014710">
    <property type="entry name" value="RmlC-like_jellyroll"/>
</dbReference>
<sequence length="238" mass="27020">MSKHICNCEHCQHKLCAKNVPIFSLLDPEEIEKVVSLIVRRKYSKGEIIVLEGSSLGSLVIINKGRVKAFRHTYEGKEQILYIFSEGDFFGEKNLIINQKATYTVEALEDTNICMISKNDFQILLKEYPAISYKVMEELCNRLIRLENAVESMSIKNVEARISSVLLEFANKYGKPHSKGILVELPLSREGIANYIGLTRETVSRKMSLLQDEGIIEMVGNKKVIIVDKEALEDSINH</sequence>
<dbReference type="PROSITE" id="PS50042">
    <property type="entry name" value="CNMP_BINDING_3"/>
    <property type="match status" value="1"/>
</dbReference>
<feature type="domain" description="HTH crp-type" evidence="5">
    <location>
        <begin position="156"/>
        <end position="230"/>
    </location>
</feature>
<name>A0ABZ2Y6L4_9FIRM</name>
<evidence type="ECO:0000259" key="5">
    <source>
        <dbReference type="PROSITE" id="PS51063"/>
    </source>
</evidence>
<dbReference type="SMART" id="SM00100">
    <property type="entry name" value="cNMP"/>
    <property type="match status" value="1"/>
</dbReference>
<evidence type="ECO:0000256" key="2">
    <source>
        <dbReference type="ARBA" id="ARBA00023125"/>
    </source>
</evidence>
<dbReference type="SMART" id="SM00419">
    <property type="entry name" value="HTH_CRP"/>
    <property type="match status" value="1"/>
</dbReference>
<keyword evidence="2" id="KW-0238">DNA-binding</keyword>
<dbReference type="EMBL" id="CP121687">
    <property type="protein sequence ID" value="WZL70990.1"/>
    <property type="molecule type" value="Genomic_DNA"/>
</dbReference>
<dbReference type="InterPro" id="IPR018335">
    <property type="entry name" value="Tscrpt_reg_HTH_Crp-type_CS"/>
</dbReference>
<dbReference type="Proteomes" id="UP001486565">
    <property type="component" value="Chromosome"/>
</dbReference>
<proteinExistence type="predicted"/>
<accession>A0ABZ2Y6L4</accession>
<evidence type="ECO:0000313" key="6">
    <source>
        <dbReference type="EMBL" id="WZL70990.1"/>
    </source>
</evidence>
<dbReference type="SUPFAM" id="SSF51206">
    <property type="entry name" value="cAMP-binding domain-like"/>
    <property type="match status" value="1"/>
</dbReference>
<dbReference type="SUPFAM" id="SSF46785">
    <property type="entry name" value="Winged helix' DNA-binding domain"/>
    <property type="match status" value="1"/>
</dbReference>
<reference evidence="6 7" key="1">
    <citation type="submission" date="2023-03" db="EMBL/GenBank/DDBJ databases">
        <title>Novel Species.</title>
        <authorList>
            <person name="Ma S."/>
        </authorList>
    </citation>
    <scope>NUCLEOTIDE SEQUENCE [LARGE SCALE GENOMIC DNA]</scope>
    <source>
        <strain evidence="6 7">LIND6LT2</strain>
    </source>
</reference>
<dbReference type="InterPro" id="IPR018490">
    <property type="entry name" value="cNMP-bd_dom_sf"/>
</dbReference>
<dbReference type="Pfam" id="PF13545">
    <property type="entry name" value="HTH_Crp_2"/>
    <property type="match status" value="1"/>
</dbReference>
<dbReference type="PROSITE" id="PS00042">
    <property type="entry name" value="HTH_CRP_1"/>
    <property type="match status" value="1"/>
</dbReference>
<dbReference type="CDD" id="cd00038">
    <property type="entry name" value="CAP_ED"/>
    <property type="match status" value="1"/>
</dbReference>
<gene>
    <name evidence="6" type="ORF">QBE51_05565</name>
</gene>
<evidence type="ECO:0000313" key="7">
    <source>
        <dbReference type="Proteomes" id="UP001486565"/>
    </source>
</evidence>
<dbReference type="PANTHER" id="PTHR24567:SF28">
    <property type="entry name" value="LISTERIOLYSIN REGULATORY PROTEIN"/>
    <property type="match status" value="1"/>
</dbReference>